<protein>
    <recommendedName>
        <fullName evidence="3">Transmembrane protein</fullName>
    </recommendedName>
</protein>
<dbReference type="EMBL" id="HE573023">
    <property type="protein sequence ID" value="CCC49015.1"/>
    <property type="molecule type" value="Genomic_DNA"/>
</dbReference>
<evidence type="ECO:0008006" key="3">
    <source>
        <dbReference type="Google" id="ProtNLM"/>
    </source>
</evidence>
<dbReference type="AlphaFoldDB" id="G0TYG8"/>
<gene>
    <name evidence="2" type="ORF">TVY486_0703490</name>
</gene>
<evidence type="ECO:0000256" key="1">
    <source>
        <dbReference type="SAM" id="Phobius"/>
    </source>
</evidence>
<proteinExistence type="predicted"/>
<keyword evidence="1" id="KW-0472">Membrane</keyword>
<evidence type="ECO:0000313" key="2">
    <source>
        <dbReference type="EMBL" id="CCC49015.1"/>
    </source>
</evidence>
<sequence>MLRRANPLGCVALKRTLPTLSITCRHGHHPVTRHDFTGIFSRPLTMEEEVALKQQQEHRPVSAVVPGKVFMRHWIAGEQATLSVVNRVVSGFVTVCLILWSCGYAALGCGGYTCAHVAGWMFMAYWFVLQTHVTALVPVFAALGLFQLLLN</sequence>
<feature type="transmembrane region" description="Helical" evidence="1">
    <location>
        <begin position="88"/>
        <end position="107"/>
    </location>
</feature>
<accession>G0TYG8</accession>
<organism evidence="2">
    <name type="scientific">Trypanosoma vivax (strain Y486)</name>
    <dbReference type="NCBI Taxonomy" id="1055687"/>
    <lineage>
        <taxon>Eukaryota</taxon>
        <taxon>Discoba</taxon>
        <taxon>Euglenozoa</taxon>
        <taxon>Kinetoplastea</taxon>
        <taxon>Metakinetoplastina</taxon>
        <taxon>Trypanosomatida</taxon>
        <taxon>Trypanosomatidae</taxon>
        <taxon>Trypanosoma</taxon>
        <taxon>Duttonella</taxon>
    </lineage>
</organism>
<keyword evidence="1" id="KW-0812">Transmembrane</keyword>
<dbReference type="VEuPathDB" id="TriTrypDB:TvY486_0703490"/>
<feature type="transmembrane region" description="Helical" evidence="1">
    <location>
        <begin position="127"/>
        <end position="150"/>
    </location>
</feature>
<keyword evidence="1" id="KW-1133">Transmembrane helix</keyword>
<reference evidence="2" key="1">
    <citation type="journal article" date="2012" name="Proc. Natl. Acad. Sci. U.S.A.">
        <title>Antigenic diversity is generated by distinct evolutionary mechanisms in African trypanosome species.</title>
        <authorList>
            <person name="Jackson A.P."/>
            <person name="Berry A."/>
            <person name="Aslett M."/>
            <person name="Allison H.C."/>
            <person name="Burton P."/>
            <person name="Vavrova-Anderson J."/>
            <person name="Brown R."/>
            <person name="Browne H."/>
            <person name="Corton N."/>
            <person name="Hauser H."/>
            <person name="Gamble J."/>
            <person name="Gilderthorp R."/>
            <person name="Marcello L."/>
            <person name="McQuillan J."/>
            <person name="Otto T.D."/>
            <person name="Quail M.A."/>
            <person name="Sanders M.J."/>
            <person name="van Tonder A."/>
            <person name="Ginger M.L."/>
            <person name="Field M.C."/>
            <person name="Barry J.D."/>
            <person name="Hertz-Fowler C."/>
            <person name="Berriman M."/>
        </authorList>
    </citation>
    <scope>NUCLEOTIDE SEQUENCE</scope>
    <source>
        <strain evidence="2">Y486</strain>
    </source>
</reference>
<name>G0TYG8_TRYVY</name>
<dbReference type="OMA" id="HWIAGEQ"/>